<proteinExistence type="predicted"/>
<sequence>MKEGDEWKTTFKTKYGLYEWLVMPFGLSNAPSTFMRLMTHVLRPFMGKFVVIYFDDILIYSRNNEEHVDHLRVVFRTLQEEKLVRCEYLKDLYKDDDDFGGIFIQCTNQAVDRFHQILEDGTLYSMPEDRRRNQRIQIRGPLSCIRTLSKMLSLHTKRSEVCVLLLLVNWEVCPLLSSTTVASFSYSQANKMHYNEEPMKKNTGYSSQRICEISHCRFFISSFYSEGFGDANATSCPCTSAKARNQSILSGRPCNVVDVLSDLVGTVRPLRASAGGVLIVIDDDGSDMHYMAWNFLYTQMHSLTPFGIDLCSDSMVEDNMTWNFIVGLSVAREILESHGCVVCVISPRTPDAALRSRGTRVELWLPSFTPLSDVTSQKG</sequence>
<evidence type="ECO:0000313" key="2">
    <source>
        <dbReference type="Proteomes" id="UP001057402"/>
    </source>
</evidence>
<reference evidence="2" key="1">
    <citation type="journal article" date="2023" name="Front. Plant Sci.">
        <title>Chromosomal-level genome assembly of Melastoma candidum provides insights into trichome evolution.</title>
        <authorList>
            <person name="Zhong Y."/>
            <person name="Wu W."/>
            <person name="Sun C."/>
            <person name="Zou P."/>
            <person name="Liu Y."/>
            <person name="Dai S."/>
            <person name="Zhou R."/>
        </authorList>
    </citation>
    <scope>NUCLEOTIDE SEQUENCE [LARGE SCALE GENOMIC DNA]</scope>
</reference>
<protein>
    <submittedName>
        <fullName evidence="1">Uncharacterized protein</fullName>
    </submittedName>
</protein>
<keyword evidence="2" id="KW-1185">Reference proteome</keyword>
<name>A0ACB9KYA9_9MYRT</name>
<evidence type="ECO:0000313" key="1">
    <source>
        <dbReference type="EMBL" id="KAI4302093.1"/>
    </source>
</evidence>
<dbReference type="EMBL" id="CM042891">
    <property type="protein sequence ID" value="KAI4302093.1"/>
    <property type="molecule type" value="Genomic_DNA"/>
</dbReference>
<dbReference type="Proteomes" id="UP001057402">
    <property type="component" value="Chromosome 12"/>
</dbReference>
<organism evidence="1 2">
    <name type="scientific">Melastoma candidum</name>
    <dbReference type="NCBI Taxonomy" id="119954"/>
    <lineage>
        <taxon>Eukaryota</taxon>
        <taxon>Viridiplantae</taxon>
        <taxon>Streptophyta</taxon>
        <taxon>Embryophyta</taxon>
        <taxon>Tracheophyta</taxon>
        <taxon>Spermatophyta</taxon>
        <taxon>Magnoliopsida</taxon>
        <taxon>eudicotyledons</taxon>
        <taxon>Gunneridae</taxon>
        <taxon>Pentapetalae</taxon>
        <taxon>rosids</taxon>
        <taxon>malvids</taxon>
        <taxon>Myrtales</taxon>
        <taxon>Melastomataceae</taxon>
        <taxon>Melastomatoideae</taxon>
        <taxon>Melastomateae</taxon>
        <taxon>Melastoma</taxon>
    </lineage>
</organism>
<comment type="caution">
    <text evidence="1">The sequence shown here is derived from an EMBL/GenBank/DDBJ whole genome shotgun (WGS) entry which is preliminary data.</text>
</comment>
<gene>
    <name evidence="1" type="ORF">MLD38_037880</name>
</gene>
<accession>A0ACB9KYA9</accession>